<sequence length="160" mass="18655">MNEPSASSREDFLLTIAGQKDLAEENNRLLVCLVDARAEAQSYQARAVAAEQLVEDYIKSFKKLNDRKKQLQSERETLVKTLQEDAADYRHELQRLRTVRTPIKLKVARQIGLIVIEAWRRPFSKGLVLPLTLWTFRRRLWCSKKLRSQIDQPIGIHNTR</sequence>
<evidence type="ECO:0000256" key="1">
    <source>
        <dbReference type="SAM" id="Coils"/>
    </source>
</evidence>
<reference evidence="2 3" key="1">
    <citation type="submission" date="2019-06" db="EMBL/GenBank/DDBJ databases">
        <authorList>
            <person name="Li M."/>
        </authorList>
    </citation>
    <scope>NUCLEOTIDE SEQUENCE [LARGE SCALE GENOMIC DNA]</scope>
    <source>
        <strain evidence="2 3">BGMRC6574</strain>
    </source>
</reference>
<gene>
    <name evidence="2" type="ORF">FJU11_16695</name>
</gene>
<comment type="caution">
    <text evidence="2">The sequence shown here is derived from an EMBL/GenBank/DDBJ whole genome shotgun (WGS) entry which is preliminary data.</text>
</comment>
<feature type="coiled-coil region" evidence="1">
    <location>
        <begin position="33"/>
        <end position="99"/>
    </location>
</feature>
<dbReference type="EMBL" id="VHLH01000040">
    <property type="protein sequence ID" value="TPW25976.1"/>
    <property type="molecule type" value="Genomic_DNA"/>
</dbReference>
<accession>A0A506TXD8</accession>
<dbReference type="AlphaFoldDB" id="A0A506TXD8"/>
<proteinExistence type="predicted"/>
<evidence type="ECO:0000313" key="2">
    <source>
        <dbReference type="EMBL" id="TPW25976.1"/>
    </source>
</evidence>
<name>A0A506TXD8_9HYPH</name>
<protein>
    <submittedName>
        <fullName evidence="2">Uncharacterized protein</fullName>
    </submittedName>
</protein>
<keyword evidence="3" id="KW-1185">Reference proteome</keyword>
<dbReference type="Proteomes" id="UP000320314">
    <property type="component" value="Unassembled WGS sequence"/>
</dbReference>
<keyword evidence="1" id="KW-0175">Coiled coil</keyword>
<organism evidence="2 3">
    <name type="scientific">Pararhizobium mangrovi</name>
    <dbReference type="NCBI Taxonomy" id="2590452"/>
    <lineage>
        <taxon>Bacteria</taxon>
        <taxon>Pseudomonadati</taxon>
        <taxon>Pseudomonadota</taxon>
        <taxon>Alphaproteobacteria</taxon>
        <taxon>Hyphomicrobiales</taxon>
        <taxon>Rhizobiaceae</taxon>
        <taxon>Rhizobium/Agrobacterium group</taxon>
        <taxon>Pararhizobium</taxon>
    </lineage>
</organism>
<evidence type="ECO:0000313" key="3">
    <source>
        <dbReference type="Proteomes" id="UP000320314"/>
    </source>
</evidence>